<dbReference type="Pfam" id="PF00528">
    <property type="entry name" value="BPD_transp_1"/>
    <property type="match status" value="1"/>
</dbReference>
<dbReference type="PANTHER" id="PTHR43744">
    <property type="entry name" value="ABC TRANSPORTER PERMEASE PROTEIN MG189-RELATED-RELATED"/>
    <property type="match status" value="1"/>
</dbReference>
<keyword evidence="5 7" id="KW-1133">Transmembrane helix</keyword>
<keyword evidence="2 7" id="KW-0813">Transport</keyword>
<comment type="subcellular location">
    <subcellularLocation>
        <location evidence="1 7">Cell membrane</location>
        <topology evidence="1 7">Multi-pass membrane protein</topology>
    </subcellularLocation>
</comment>
<evidence type="ECO:0000313" key="9">
    <source>
        <dbReference type="EMBL" id="MEA5457384.1"/>
    </source>
</evidence>
<reference evidence="9 10" key="1">
    <citation type="submission" date="2023-12" db="EMBL/GenBank/DDBJ databases">
        <title>Sinomonas terricola sp. nov, isolated from litchi orchard soil in Guangdong, PR China.</title>
        <authorList>
            <person name="Jiaxin W."/>
            <person name="Yang Z."/>
            <person name="Honghui Z."/>
        </authorList>
    </citation>
    <scope>NUCLEOTIDE SEQUENCE [LARGE SCALE GENOMIC DNA]</scope>
    <source>
        <strain evidence="9 10">JGH33</strain>
    </source>
</reference>
<feature type="transmembrane region" description="Helical" evidence="7">
    <location>
        <begin position="130"/>
        <end position="154"/>
    </location>
</feature>
<feature type="domain" description="ABC transmembrane type-1" evidence="8">
    <location>
        <begin position="95"/>
        <end position="285"/>
    </location>
</feature>
<feature type="transmembrane region" description="Helical" evidence="7">
    <location>
        <begin position="264"/>
        <end position="285"/>
    </location>
</feature>
<keyword evidence="4 7" id="KW-0812">Transmembrane</keyword>
<gene>
    <name evidence="9" type="ORF">SPF06_21930</name>
</gene>
<organism evidence="9 10">
    <name type="scientific">Sinomonas terricola</name>
    <dbReference type="NCBI Taxonomy" id="3110330"/>
    <lineage>
        <taxon>Bacteria</taxon>
        <taxon>Bacillati</taxon>
        <taxon>Actinomycetota</taxon>
        <taxon>Actinomycetes</taxon>
        <taxon>Micrococcales</taxon>
        <taxon>Micrococcaceae</taxon>
        <taxon>Sinomonas</taxon>
    </lineage>
</organism>
<dbReference type="Gene3D" id="1.10.3720.10">
    <property type="entry name" value="MetI-like"/>
    <property type="match status" value="1"/>
</dbReference>
<keyword evidence="6 7" id="KW-0472">Membrane</keyword>
<feature type="transmembrane region" description="Helical" evidence="7">
    <location>
        <begin position="99"/>
        <end position="123"/>
    </location>
</feature>
<evidence type="ECO:0000256" key="5">
    <source>
        <dbReference type="ARBA" id="ARBA00022989"/>
    </source>
</evidence>
<evidence type="ECO:0000256" key="2">
    <source>
        <dbReference type="ARBA" id="ARBA00022448"/>
    </source>
</evidence>
<evidence type="ECO:0000256" key="7">
    <source>
        <dbReference type="RuleBase" id="RU363032"/>
    </source>
</evidence>
<proteinExistence type="inferred from homology"/>
<comment type="caution">
    <text evidence="9">The sequence shown here is derived from an EMBL/GenBank/DDBJ whole genome shotgun (WGS) entry which is preliminary data.</text>
</comment>
<name>A0ABU5TCG6_9MICC</name>
<sequence length="299" mass="32149">MTAIKPPALGPAVAPAAARRIRLPHAARRRAWRGAGLALLAVIAAGFVLPILWTVSTSLRTPAESFSNPPQWIPLAPVWENYTAVFEQVPLATFFLNSVIVTGAIVALQLITSTMSGYAFALVRFRGKGAVFAMVLATMMVPAQTTIIPIFILIRYLGLADNLSSLIIPAIGGAFGTFLMRQYFLQMPGELAEAARVDGASNWQIFAKIYAPIALPPMATLAVLTFSGYWNEFFRPLIFLQSTNNFTLPLGLVSLQGNFGTGSISIVLAGVVTALIPSIAIFLLAQKYFVEGITTGSFR</sequence>
<dbReference type="EMBL" id="JAYGGQ010000031">
    <property type="protein sequence ID" value="MEA5457384.1"/>
    <property type="molecule type" value="Genomic_DNA"/>
</dbReference>
<feature type="transmembrane region" description="Helical" evidence="7">
    <location>
        <begin position="166"/>
        <end position="184"/>
    </location>
</feature>
<feature type="transmembrane region" description="Helical" evidence="7">
    <location>
        <begin position="205"/>
        <end position="230"/>
    </location>
</feature>
<dbReference type="PROSITE" id="PS50928">
    <property type="entry name" value="ABC_TM1"/>
    <property type="match status" value="1"/>
</dbReference>
<evidence type="ECO:0000256" key="6">
    <source>
        <dbReference type="ARBA" id="ARBA00023136"/>
    </source>
</evidence>
<evidence type="ECO:0000256" key="3">
    <source>
        <dbReference type="ARBA" id="ARBA00022475"/>
    </source>
</evidence>
<dbReference type="InterPro" id="IPR035906">
    <property type="entry name" value="MetI-like_sf"/>
</dbReference>
<accession>A0ABU5TCG6</accession>
<evidence type="ECO:0000313" key="10">
    <source>
        <dbReference type="Proteomes" id="UP001304769"/>
    </source>
</evidence>
<dbReference type="CDD" id="cd06261">
    <property type="entry name" value="TM_PBP2"/>
    <property type="match status" value="1"/>
</dbReference>
<dbReference type="Proteomes" id="UP001304769">
    <property type="component" value="Unassembled WGS sequence"/>
</dbReference>
<evidence type="ECO:0000256" key="4">
    <source>
        <dbReference type="ARBA" id="ARBA00022692"/>
    </source>
</evidence>
<dbReference type="SUPFAM" id="SSF161098">
    <property type="entry name" value="MetI-like"/>
    <property type="match status" value="1"/>
</dbReference>
<feature type="transmembrane region" description="Helical" evidence="7">
    <location>
        <begin position="31"/>
        <end position="53"/>
    </location>
</feature>
<keyword evidence="10" id="KW-1185">Reference proteome</keyword>
<keyword evidence="3" id="KW-1003">Cell membrane</keyword>
<dbReference type="PANTHER" id="PTHR43744:SF8">
    <property type="entry name" value="SN-GLYCEROL-3-PHOSPHATE TRANSPORT SYSTEM PERMEASE PROTEIN UGPE"/>
    <property type="match status" value="1"/>
</dbReference>
<evidence type="ECO:0000256" key="1">
    <source>
        <dbReference type="ARBA" id="ARBA00004651"/>
    </source>
</evidence>
<protein>
    <submittedName>
        <fullName evidence="9">Carbohydrate ABC transporter permease</fullName>
    </submittedName>
</protein>
<evidence type="ECO:0000259" key="8">
    <source>
        <dbReference type="PROSITE" id="PS50928"/>
    </source>
</evidence>
<comment type="similarity">
    <text evidence="7">Belongs to the binding-protein-dependent transport system permease family.</text>
</comment>
<dbReference type="InterPro" id="IPR000515">
    <property type="entry name" value="MetI-like"/>
</dbReference>